<protein>
    <submittedName>
        <fullName evidence="2">Uncharacterized protein</fullName>
    </submittedName>
</protein>
<comment type="caution">
    <text evidence="2">The sequence shown here is derived from an EMBL/GenBank/DDBJ whole genome shotgun (WGS) entry which is preliminary data.</text>
</comment>
<feature type="signal peptide" evidence="1">
    <location>
        <begin position="1"/>
        <end position="27"/>
    </location>
</feature>
<dbReference type="RefSeq" id="WP_308711856.1">
    <property type="nucleotide sequence ID" value="NZ_JAVHUY010000006.1"/>
</dbReference>
<evidence type="ECO:0000313" key="3">
    <source>
        <dbReference type="Proteomes" id="UP001230908"/>
    </source>
</evidence>
<proteinExistence type="predicted"/>
<evidence type="ECO:0000313" key="2">
    <source>
        <dbReference type="EMBL" id="MDQ7904589.1"/>
    </source>
</evidence>
<organism evidence="2 3">
    <name type="scientific">Phytohabitans maris</name>
    <dbReference type="NCBI Taxonomy" id="3071409"/>
    <lineage>
        <taxon>Bacteria</taxon>
        <taxon>Bacillati</taxon>
        <taxon>Actinomycetota</taxon>
        <taxon>Actinomycetes</taxon>
        <taxon>Micromonosporales</taxon>
        <taxon>Micromonosporaceae</taxon>
    </lineage>
</organism>
<dbReference type="EMBL" id="JAVHUY010000006">
    <property type="protein sequence ID" value="MDQ7904589.1"/>
    <property type="molecule type" value="Genomic_DNA"/>
</dbReference>
<keyword evidence="1" id="KW-0732">Signal</keyword>
<sequence length="356" mass="36431">MGILRKLAGACLAAALATAGLAAPAQAAVPDGHGFVLWNGAAVVPSGTWPPATTVTAFGGGFYEVVFPGQAAKGGVVHVTAISGRPVWCQALKWGFSGADQIAYIGCFRPGSFGIDTPFTAVFASSSPPDGVPGHYGYVHADAAATVVSEYNSAVGGGNTVAPAGGPGEYVVRFPALGTPGPNDGSLQVTAVNSDRGAHCQIPKWRSSPGGQDVLVFCFDGTGTPFDTGFTLSYQLERSLFGPAYPPKFFGYIWNMPPPPAPNPGPPATNFNSQLGPGANGLAASGLGLTLVGFRGLAQRPDTVQVSTSGQRGEFCNLQAPWSYSGTTVLVRNVACYTPAGARVDTGSFTSYNSEF</sequence>
<feature type="chain" id="PRO_5047296970" evidence="1">
    <location>
        <begin position="28"/>
        <end position="356"/>
    </location>
</feature>
<evidence type="ECO:0000256" key="1">
    <source>
        <dbReference type="SAM" id="SignalP"/>
    </source>
</evidence>
<dbReference type="Proteomes" id="UP001230908">
    <property type="component" value="Unassembled WGS sequence"/>
</dbReference>
<gene>
    <name evidence="2" type="ORF">RB614_08635</name>
</gene>
<keyword evidence="3" id="KW-1185">Reference proteome</keyword>
<accession>A0ABU0ZBZ6</accession>
<reference evidence="2 3" key="1">
    <citation type="submission" date="2023-08" db="EMBL/GenBank/DDBJ databases">
        <title>Phytohabitans sansha sp. nov., isolated from marine sediment.</title>
        <authorList>
            <person name="Zhao Y."/>
            <person name="Yi K."/>
        </authorList>
    </citation>
    <scope>NUCLEOTIDE SEQUENCE [LARGE SCALE GENOMIC DNA]</scope>
    <source>
        <strain evidence="2 3">ZYX-F-186</strain>
    </source>
</reference>
<name>A0ABU0ZBZ6_9ACTN</name>